<dbReference type="Proteomes" id="UP000231749">
    <property type="component" value="Chromosome"/>
</dbReference>
<reference evidence="1" key="3">
    <citation type="submission" date="2017-11" db="EMBL/GenBank/DDBJ databases">
        <authorList>
            <person name="Kook J.-K."/>
            <person name="Park S.-N."/>
            <person name="Lim Y.K."/>
        </authorList>
    </citation>
    <scope>NUCLEOTIDE SEQUENCE</scope>
    <source>
        <strain evidence="1">KCOM 1282</strain>
    </source>
</reference>
<gene>
    <name evidence="1" type="ORF">CTM86_07495</name>
    <name evidence="2" type="ORF">CTM98_04600</name>
</gene>
<evidence type="ECO:0000313" key="1">
    <source>
        <dbReference type="EMBL" id="ATV66445.1"/>
    </source>
</evidence>
<protein>
    <submittedName>
        <fullName evidence="2">Uncharacterized protein</fullName>
    </submittedName>
</protein>
<dbReference type="EMBL" id="CP024704">
    <property type="protein sequence ID" value="ATV69989.1"/>
    <property type="molecule type" value="Genomic_DNA"/>
</dbReference>
<evidence type="ECO:0000313" key="2">
    <source>
        <dbReference type="EMBL" id="ATV69989.1"/>
    </source>
</evidence>
<evidence type="ECO:0000313" key="4">
    <source>
        <dbReference type="Proteomes" id="UP000231749"/>
    </source>
</evidence>
<dbReference type="EMBL" id="CP024702">
    <property type="protein sequence ID" value="ATV66445.1"/>
    <property type="molecule type" value="Genomic_DNA"/>
</dbReference>
<dbReference type="Proteomes" id="UP000230781">
    <property type="component" value="Chromosome"/>
</dbReference>
<reference evidence="1" key="4">
    <citation type="journal article" date="2019" name="Curr. Microbiol.">
        <title>Fusobacterium pseudoperiodonticum sp. nov., Isolated from the Human Oral Cavity.</title>
        <authorList>
            <person name="Park S.N."/>
            <person name="Lim Y.K."/>
            <person name="Shin J.H."/>
            <person name="Kim H.S."/>
            <person name="Jo E."/>
            <person name="Lee W.P."/>
            <person name="Shin Y."/>
            <person name="Paek J."/>
            <person name="Chang Y.H."/>
            <person name="Kim H."/>
            <person name="Kook J.K."/>
        </authorList>
    </citation>
    <scope>NUCLEOTIDE SEQUENCE</scope>
    <source>
        <strain evidence="1">KCOM 1282</strain>
    </source>
</reference>
<dbReference type="RefSeq" id="WP_099990858.1">
    <property type="nucleotide sequence ID" value="NZ_CAUSAS010000003.1"/>
</dbReference>
<dbReference type="AlphaFoldDB" id="A0A2D3PQM8"/>
<reference evidence="4" key="1">
    <citation type="submission" date="2017-11" db="EMBL/GenBank/DDBJ databases">
        <title>Genome sequencing of Fusobacterium periodonticum KCOM 1282.</title>
        <authorList>
            <person name="Kook J.-K."/>
            <person name="Park S.-N."/>
            <person name="Lim Y.K."/>
        </authorList>
    </citation>
    <scope>NUCLEOTIDE SEQUENCE [LARGE SCALE GENOMIC DNA]</scope>
    <source>
        <strain evidence="4">KCOM 1282</strain>
    </source>
</reference>
<proteinExistence type="predicted"/>
<sequence length="138" mass="16301">MNSIEELKNKTKIEAEELRKKKNSGLKKEITPIFLSEEKKELFKKEVLELVSIGNIVKLQNIIKEDFWDTSIMLQNNKWVVLYDLMNEEYINKWTIISSYPIVEISNIKEFYNILESVPTITSKGIDELNRLKKKYGE</sequence>
<evidence type="ECO:0000313" key="3">
    <source>
        <dbReference type="Proteomes" id="UP000230781"/>
    </source>
</evidence>
<name>A0A2D3PQM8_9FUSO</name>
<reference evidence="2 3" key="2">
    <citation type="submission" date="2017-11" db="EMBL/GenBank/DDBJ databases">
        <title>Genome sequencing of Fusobacterium periodonticum KCOM 2555.</title>
        <authorList>
            <person name="Kook J.-K."/>
            <person name="Park S.-N."/>
            <person name="Lim Y.K."/>
        </authorList>
    </citation>
    <scope>NUCLEOTIDE SEQUENCE [LARGE SCALE GENOMIC DNA]</scope>
    <source>
        <strain evidence="2 3">KCOM 2555</strain>
    </source>
</reference>
<accession>A0A2D3PQM8</accession>
<organism evidence="2 3">
    <name type="scientific">Fusobacterium pseudoperiodonticum</name>
    <dbReference type="NCBI Taxonomy" id="2663009"/>
    <lineage>
        <taxon>Bacteria</taxon>
        <taxon>Fusobacteriati</taxon>
        <taxon>Fusobacteriota</taxon>
        <taxon>Fusobacteriia</taxon>
        <taxon>Fusobacteriales</taxon>
        <taxon>Fusobacteriaceae</taxon>
        <taxon>Fusobacterium</taxon>
    </lineage>
</organism>